<feature type="non-terminal residue" evidence="1">
    <location>
        <position position="62"/>
    </location>
</feature>
<sequence>GVLSDIVEAIDLHRIRLAFRSFGHPHRFVSLNNLSGSLTARFEQQAVLSDLDKVIKLYWAAL</sequence>
<dbReference type="AlphaFoldDB" id="A0A9P7A2I3"/>
<evidence type="ECO:0000313" key="2">
    <source>
        <dbReference type="Proteomes" id="UP000714275"/>
    </source>
</evidence>
<feature type="non-terminal residue" evidence="1">
    <location>
        <position position="1"/>
    </location>
</feature>
<evidence type="ECO:0000313" key="1">
    <source>
        <dbReference type="EMBL" id="KAG1781162.1"/>
    </source>
</evidence>
<protein>
    <submittedName>
        <fullName evidence="1">Uncharacterized protein</fullName>
    </submittedName>
</protein>
<dbReference type="Proteomes" id="UP000714275">
    <property type="component" value="Unassembled WGS sequence"/>
</dbReference>
<dbReference type="OrthoDB" id="3224744at2759"/>
<organism evidence="1 2">
    <name type="scientific">Suillus placidus</name>
    <dbReference type="NCBI Taxonomy" id="48579"/>
    <lineage>
        <taxon>Eukaryota</taxon>
        <taxon>Fungi</taxon>
        <taxon>Dikarya</taxon>
        <taxon>Basidiomycota</taxon>
        <taxon>Agaricomycotina</taxon>
        <taxon>Agaricomycetes</taxon>
        <taxon>Agaricomycetidae</taxon>
        <taxon>Boletales</taxon>
        <taxon>Suillineae</taxon>
        <taxon>Suillaceae</taxon>
        <taxon>Suillus</taxon>
    </lineage>
</organism>
<dbReference type="EMBL" id="JABBWD010000006">
    <property type="protein sequence ID" value="KAG1781162.1"/>
    <property type="molecule type" value="Genomic_DNA"/>
</dbReference>
<gene>
    <name evidence="1" type="ORF">EV702DRAFT_925722</name>
</gene>
<comment type="caution">
    <text evidence="1">The sequence shown here is derived from an EMBL/GenBank/DDBJ whole genome shotgun (WGS) entry which is preliminary data.</text>
</comment>
<proteinExistence type="predicted"/>
<keyword evidence="2" id="KW-1185">Reference proteome</keyword>
<reference evidence="1" key="1">
    <citation type="journal article" date="2020" name="New Phytol.">
        <title>Comparative genomics reveals dynamic genome evolution in host specialist ectomycorrhizal fungi.</title>
        <authorList>
            <person name="Lofgren L.A."/>
            <person name="Nguyen N.H."/>
            <person name="Vilgalys R."/>
            <person name="Ruytinx J."/>
            <person name="Liao H.L."/>
            <person name="Branco S."/>
            <person name="Kuo A."/>
            <person name="LaButti K."/>
            <person name="Lipzen A."/>
            <person name="Andreopoulos W."/>
            <person name="Pangilinan J."/>
            <person name="Riley R."/>
            <person name="Hundley H."/>
            <person name="Na H."/>
            <person name="Barry K."/>
            <person name="Grigoriev I.V."/>
            <person name="Stajich J.E."/>
            <person name="Kennedy P.G."/>
        </authorList>
    </citation>
    <scope>NUCLEOTIDE SEQUENCE</scope>
    <source>
        <strain evidence="1">DOB743</strain>
    </source>
</reference>
<name>A0A9P7A2I3_9AGAM</name>
<accession>A0A9P7A2I3</accession>